<protein>
    <submittedName>
        <fullName evidence="2">Uncharacterized protein</fullName>
    </submittedName>
</protein>
<feature type="compositionally biased region" description="Polar residues" evidence="1">
    <location>
        <begin position="130"/>
        <end position="145"/>
    </location>
</feature>
<evidence type="ECO:0000256" key="1">
    <source>
        <dbReference type="SAM" id="MobiDB-lite"/>
    </source>
</evidence>
<feature type="compositionally biased region" description="Pro residues" evidence="1">
    <location>
        <begin position="52"/>
        <end position="66"/>
    </location>
</feature>
<dbReference type="AlphaFoldDB" id="A0A0H2RN35"/>
<dbReference type="EMBL" id="KQ085960">
    <property type="protein sequence ID" value="KLO13375.1"/>
    <property type="molecule type" value="Genomic_DNA"/>
</dbReference>
<feature type="region of interest" description="Disordered" evidence="1">
    <location>
        <begin position="229"/>
        <end position="420"/>
    </location>
</feature>
<organism evidence="2 3">
    <name type="scientific">Schizopora paradoxa</name>
    <dbReference type="NCBI Taxonomy" id="27342"/>
    <lineage>
        <taxon>Eukaryota</taxon>
        <taxon>Fungi</taxon>
        <taxon>Dikarya</taxon>
        <taxon>Basidiomycota</taxon>
        <taxon>Agaricomycotina</taxon>
        <taxon>Agaricomycetes</taxon>
        <taxon>Hymenochaetales</taxon>
        <taxon>Schizoporaceae</taxon>
        <taxon>Schizopora</taxon>
    </lineage>
</organism>
<dbReference type="Proteomes" id="UP000053477">
    <property type="component" value="Unassembled WGS sequence"/>
</dbReference>
<feature type="region of interest" description="Disordered" evidence="1">
    <location>
        <begin position="182"/>
        <end position="206"/>
    </location>
</feature>
<feature type="region of interest" description="Disordered" evidence="1">
    <location>
        <begin position="458"/>
        <end position="478"/>
    </location>
</feature>
<feature type="compositionally biased region" description="Polar residues" evidence="1">
    <location>
        <begin position="275"/>
        <end position="288"/>
    </location>
</feature>
<feature type="compositionally biased region" description="Polar residues" evidence="1">
    <location>
        <begin position="245"/>
        <end position="260"/>
    </location>
</feature>
<dbReference type="InParanoid" id="A0A0H2RN35"/>
<proteinExistence type="predicted"/>
<gene>
    <name evidence="2" type="ORF">SCHPADRAFT_940404</name>
</gene>
<feature type="compositionally biased region" description="Polar residues" evidence="1">
    <location>
        <begin position="320"/>
        <end position="330"/>
    </location>
</feature>
<feature type="region of interest" description="Disordered" evidence="1">
    <location>
        <begin position="28"/>
        <end position="77"/>
    </location>
</feature>
<feature type="compositionally biased region" description="Polar residues" evidence="1">
    <location>
        <begin position="387"/>
        <end position="406"/>
    </location>
</feature>
<evidence type="ECO:0000313" key="2">
    <source>
        <dbReference type="EMBL" id="KLO13375.1"/>
    </source>
</evidence>
<feature type="compositionally biased region" description="Pro residues" evidence="1">
    <location>
        <begin position="374"/>
        <end position="384"/>
    </location>
</feature>
<feature type="region of interest" description="Disordered" evidence="1">
    <location>
        <begin position="103"/>
        <end position="145"/>
    </location>
</feature>
<feature type="compositionally biased region" description="Basic and acidic residues" evidence="1">
    <location>
        <begin position="107"/>
        <end position="123"/>
    </location>
</feature>
<reference evidence="2 3" key="1">
    <citation type="submission" date="2015-04" db="EMBL/GenBank/DDBJ databases">
        <title>Complete genome sequence of Schizopora paradoxa KUC8140, a cosmopolitan wood degrader in East Asia.</title>
        <authorList>
            <consortium name="DOE Joint Genome Institute"/>
            <person name="Min B."/>
            <person name="Park H."/>
            <person name="Jang Y."/>
            <person name="Kim J.-J."/>
            <person name="Kim K.H."/>
            <person name="Pangilinan J."/>
            <person name="Lipzen A."/>
            <person name="Riley R."/>
            <person name="Grigoriev I.V."/>
            <person name="Spatafora J.W."/>
            <person name="Choi I.-G."/>
        </authorList>
    </citation>
    <scope>NUCLEOTIDE SEQUENCE [LARGE SCALE GENOMIC DNA]</scope>
    <source>
        <strain evidence="2 3">KUC8140</strain>
    </source>
</reference>
<sequence length="652" mass="70736">MSSHFRSPFKPKPRMPIIVTTPAPQFALANDPVESPSTSSLASDSSRAYLRPPQPNYQPPAAPVPRPRSATFRSSPLAGSVVSLESLRASEVEDVMEDEKKIRRIQSMRERTGTGRENERDGVGRPTPTRVASSSELSTRSQLRFSDTFETREKLTARPAYAHLSSRRPLSELSILRPINNVQSEEVKEPPTRRTPATAPMSAEGMWRDSAEVPVFSRKLLKAQNVVMPVKAIGPGPSRLRKHSTVTSASARPSSQVNENTSSGGSVTVTRSKSESNLHASQTPSATVGSHIPAKLTRFRRTPSSSSSLNTVAFPDSHPSDGTSAGSSTTRKLRKLRAAISIPQIIREEERSDERPSQPEPISDTPLATISISNPPPPPLPPMPSSCDKSIASNNQGDDESLTAQGVSHHHVPSIAPQLPEIDTESRVFSWFGPRPSGIQTVPSSPTLTTLLKTLIPPEVPQDGAAPDSPRGSTTESLSEFEYGTSMSGQSTPFTVPGTPCLSTKGSLTSLKDLIAHINAEEVGKAISFYTSDDSDTKTAQVASLKDTFSDASTTKEQHFIDVPSSVIHTKTEDDREVKNSRLNLRRCTRLFPHPRPRVRSAPSPPPYSPKDVRPVKVVKRRPSFFERLLPCVKRSNTSLSSISSNGTAKKA</sequence>
<feature type="region of interest" description="Disordered" evidence="1">
    <location>
        <begin position="592"/>
        <end position="616"/>
    </location>
</feature>
<keyword evidence="3" id="KW-1185">Reference proteome</keyword>
<feature type="compositionally biased region" description="Low complexity" evidence="1">
    <location>
        <begin position="261"/>
        <end position="270"/>
    </location>
</feature>
<evidence type="ECO:0000313" key="3">
    <source>
        <dbReference type="Proteomes" id="UP000053477"/>
    </source>
</evidence>
<feature type="compositionally biased region" description="Basic and acidic residues" evidence="1">
    <location>
        <begin position="346"/>
        <end position="357"/>
    </location>
</feature>
<name>A0A0H2RN35_9AGAM</name>
<accession>A0A0H2RN35</accession>
<feature type="compositionally biased region" description="Low complexity" evidence="1">
    <location>
        <begin position="35"/>
        <end position="46"/>
    </location>
</feature>